<evidence type="ECO:0000256" key="2">
    <source>
        <dbReference type="ARBA" id="ARBA00022630"/>
    </source>
</evidence>
<dbReference type="AlphaFoldDB" id="A0A0P6YL42"/>
<dbReference type="GO" id="GO:0047545">
    <property type="term" value="F:(S)-2-hydroxyglutarate dehydrogenase activity"/>
    <property type="evidence" value="ECO:0007669"/>
    <property type="project" value="TreeGrafter"/>
</dbReference>
<dbReference type="SUPFAM" id="SSF51905">
    <property type="entry name" value="FAD/NAD(P)-binding domain"/>
    <property type="match status" value="1"/>
</dbReference>
<evidence type="ECO:0000313" key="8">
    <source>
        <dbReference type="Proteomes" id="UP000050544"/>
    </source>
</evidence>
<dbReference type="PRINTS" id="PR00420">
    <property type="entry name" value="RNGMNOXGNASE"/>
</dbReference>
<evidence type="ECO:0000256" key="1">
    <source>
        <dbReference type="ARBA" id="ARBA00001974"/>
    </source>
</evidence>
<comment type="similarity">
    <text evidence="5">Belongs to the L2HGDH family.</text>
</comment>
<sequence>MMARYDIAIVGGGIVGMATAMALTRSSRASLIILEAEDRLAAHQTGNNSGVIHSGIYYKPGSLKARNCIQGREALYRFCEQYEIPHERCGKIIVATLPEELPRLEALYQRGLENGLAEIRKLGPDEIKDYEPHTTGLAAIYVPYTGIVDYIRVTQKYAELAQAQGAVIQTRARLIGFQRRGENLILETTAGNYEARHLINCAGLHSDRVARMCGLKPDLQIIPFRGEYYDIVPERQYLVKNLIYPVPDPRFPFLGVHFTRRVTGGVEAGPNAVLAFKREGYRMTDISLRDIGEYLFFAGFWRMGLKYWKTGLGEFYRSLSKRAFVRALQRLLPELREEDVKRGGAGVRAQALGRNGALLDDFSILEAPQMIHVLNAPSPAATASISIGQTIAEMALKSFEIPERETA</sequence>
<dbReference type="GO" id="GO:0005737">
    <property type="term" value="C:cytoplasm"/>
    <property type="evidence" value="ECO:0007669"/>
    <property type="project" value="TreeGrafter"/>
</dbReference>
<proteinExistence type="inferred from homology"/>
<keyword evidence="8" id="KW-1185">Reference proteome</keyword>
<protein>
    <submittedName>
        <fullName evidence="7">Hydroxyglutarate oxidase</fullName>
    </submittedName>
</protein>
<name>A0A0P6YL42_9CHLR</name>
<dbReference type="InterPro" id="IPR006076">
    <property type="entry name" value="FAD-dep_OxRdtase"/>
</dbReference>
<keyword evidence="4" id="KW-0560">Oxidoreductase</keyword>
<dbReference type="PANTHER" id="PTHR43104:SF2">
    <property type="entry name" value="L-2-HYDROXYGLUTARATE DEHYDROGENASE, MITOCHONDRIAL"/>
    <property type="match status" value="1"/>
</dbReference>
<feature type="domain" description="FAD dependent oxidoreductase" evidence="6">
    <location>
        <begin position="6"/>
        <end position="394"/>
    </location>
</feature>
<evidence type="ECO:0000256" key="3">
    <source>
        <dbReference type="ARBA" id="ARBA00022827"/>
    </source>
</evidence>
<dbReference type="NCBIfam" id="NF008726">
    <property type="entry name" value="PRK11728.1"/>
    <property type="match status" value="1"/>
</dbReference>
<dbReference type="Pfam" id="PF01266">
    <property type="entry name" value="DAO"/>
    <property type="match status" value="1"/>
</dbReference>
<dbReference type="RefSeq" id="WP_054521524.1">
    <property type="nucleotide sequence ID" value="NZ_LGKO01000004.1"/>
</dbReference>
<organism evidence="7 8">
    <name type="scientific">Thermanaerothrix daxensis</name>
    <dbReference type="NCBI Taxonomy" id="869279"/>
    <lineage>
        <taxon>Bacteria</taxon>
        <taxon>Bacillati</taxon>
        <taxon>Chloroflexota</taxon>
        <taxon>Anaerolineae</taxon>
        <taxon>Anaerolineales</taxon>
        <taxon>Anaerolineaceae</taxon>
        <taxon>Thermanaerothrix</taxon>
    </lineage>
</organism>
<comment type="caution">
    <text evidence="7">The sequence shown here is derived from an EMBL/GenBank/DDBJ whole genome shotgun (WGS) entry which is preliminary data.</text>
</comment>
<keyword evidence="3" id="KW-0274">FAD</keyword>
<accession>A0A0P6YL42</accession>
<dbReference type="Proteomes" id="UP000050544">
    <property type="component" value="Unassembled WGS sequence"/>
</dbReference>
<gene>
    <name evidence="7" type="ORF">SE15_07645</name>
</gene>
<evidence type="ECO:0000259" key="6">
    <source>
        <dbReference type="Pfam" id="PF01266"/>
    </source>
</evidence>
<dbReference type="STRING" id="869279.SE15_07645"/>
<dbReference type="PANTHER" id="PTHR43104">
    <property type="entry name" value="L-2-HYDROXYGLUTARATE DEHYDROGENASE, MITOCHONDRIAL"/>
    <property type="match status" value="1"/>
</dbReference>
<dbReference type="PATRIC" id="fig|869279.4.peg.2259"/>
<dbReference type="Gene3D" id="3.30.9.10">
    <property type="entry name" value="D-Amino Acid Oxidase, subunit A, domain 2"/>
    <property type="match status" value="1"/>
</dbReference>
<dbReference type="InterPro" id="IPR036188">
    <property type="entry name" value="FAD/NAD-bd_sf"/>
</dbReference>
<evidence type="ECO:0000256" key="4">
    <source>
        <dbReference type="ARBA" id="ARBA00023002"/>
    </source>
</evidence>
<evidence type="ECO:0000256" key="5">
    <source>
        <dbReference type="ARBA" id="ARBA00037941"/>
    </source>
</evidence>
<evidence type="ECO:0000313" key="7">
    <source>
        <dbReference type="EMBL" id="KPL83303.1"/>
    </source>
</evidence>
<keyword evidence="2" id="KW-0285">Flavoprotein</keyword>
<reference evidence="7 8" key="1">
    <citation type="submission" date="2015-07" db="EMBL/GenBank/DDBJ databases">
        <title>Whole genome sequence of Thermanaerothrix daxensis DSM 23592.</title>
        <authorList>
            <person name="Hemp J."/>
            <person name="Ward L.M."/>
            <person name="Pace L.A."/>
            <person name="Fischer W.W."/>
        </authorList>
    </citation>
    <scope>NUCLEOTIDE SEQUENCE [LARGE SCALE GENOMIC DNA]</scope>
    <source>
        <strain evidence="7 8">GNS-1</strain>
    </source>
</reference>
<dbReference type="Gene3D" id="3.50.50.60">
    <property type="entry name" value="FAD/NAD(P)-binding domain"/>
    <property type="match status" value="1"/>
</dbReference>
<dbReference type="OrthoDB" id="9801699at2"/>
<dbReference type="EMBL" id="LGKO01000004">
    <property type="protein sequence ID" value="KPL83303.1"/>
    <property type="molecule type" value="Genomic_DNA"/>
</dbReference>
<comment type="cofactor">
    <cofactor evidence="1">
        <name>FAD</name>
        <dbReference type="ChEBI" id="CHEBI:57692"/>
    </cofactor>
</comment>